<evidence type="ECO:0000256" key="2">
    <source>
        <dbReference type="ARBA" id="ARBA00022705"/>
    </source>
</evidence>
<dbReference type="SUPFAM" id="SSF48024">
    <property type="entry name" value="N-terminal domain of DnaB helicase"/>
    <property type="match status" value="1"/>
</dbReference>
<name>A0ABT2S847_9FIRM</name>
<reference evidence="12 13" key="1">
    <citation type="journal article" date="2021" name="ISME Commun">
        <title>Automated analysis of genomic sequences facilitates high-throughput and comprehensive description of bacteria.</title>
        <authorList>
            <person name="Hitch T.C.A."/>
        </authorList>
    </citation>
    <scope>NUCLEOTIDE SEQUENCE [LARGE SCALE GENOMIC DNA]</scope>
    <source>
        <strain evidence="12 13">Sanger_02</strain>
    </source>
</reference>
<evidence type="ECO:0000256" key="9">
    <source>
        <dbReference type="ARBA" id="ARBA00044969"/>
    </source>
</evidence>
<keyword evidence="5" id="KW-0347">Helicase</keyword>
<evidence type="ECO:0000256" key="4">
    <source>
        <dbReference type="ARBA" id="ARBA00022801"/>
    </source>
</evidence>
<sequence>MSNTIEKSVIGALLIEPDSISGIYEQIKPEMFGDLFCRSVYTEIVRAYDVGKSISLEELAQKLQSEGQTQEYIVQELRGIIPTVESYRIKSYADALESDYKTRRLNELLSHVVPVAGCIDEQINGLLQDLEALKESDTVKIHGLGEVVDTVSGNYFTDPEQSILYTGLPKLDDTLGGLEGGDVIVIGARPAVGKSAFATQIAMNLAKSKKQVALYNLEMSDKQVYERLLSRNSGIGLTRIRRARDFLGDEKARFERANESLRTIPLFIRSGSVSVSQIRNECRHLDLDCIVIDYIQLIRSDVIYQSRASEVGAISKAIKALAMELHIPIIALSQLNRVSEMRQNKEPTMGELREAGDIEQDASIILLMWNIVDDKKGLKVEKNRQGVLSSEVLRFNGDNMEFIETSETVAEASRGFRRAKEPTPFD</sequence>
<dbReference type="Proteomes" id="UP001207605">
    <property type="component" value="Unassembled WGS sequence"/>
</dbReference>
<dbReference type="Pfam" id="PF03796">
    <property type="entry name" value="DnaB_C"/>
    <property type="match status" value="1"/>
</dbReference>
<dbReference type="RefSeq" id="WP_262581981.1">
    <property type="nucleotide sequence ID" value="NZ_JAOQJV010000015.1"/>
</dbReference>
<keyword evidence="8" id="KW-0413">Isomerase</keyword>
<keyword evidence="6" id="KW-0067">ATP-binding</keyword>
<dbReference type="InterPro" id="IPR007694">
    <property type="entry name" value="DNA_helicase_DnaB-like_C"/>
</dbReference>
<evidence type="ECO:0000256" key="6">
    <source>
        <dbReference type="ARBA" id="ARBA00022840"/>
    </source>
</evidence>
<dbReference type="EMBL" id="JAOQJV010000015">
    <property type="protein sequence ID" value="MCU6700633.1"/>
    <property type="molecule type" value="Genomic_DNA"/>
</dbReference>
<comment type="catalytic activity">
    <reaction evidence="10">
        <text>ATP + H2O = ADP + phosphate + H(+)</text>
        <dbReference type="Rhea" id="RHEA:13065"/>
        <dbReference type="ChEBI" id="CHEBI:15377"/>
        <dbReference type="ChEBI" id="CHEBI:15378"/>
        <dbReference type="ChEBI" id="CHEBI:30616"/>
        <dbReference type="ChEBI" id="CHEBI:43474"/>
        <dbReference type="ChEBI" id="CHEBI:456216"/>
        <dbReference type="EC" id="5.6.2.3"/>
    </reaction>
</comment>
<protein>
    <recommendedName>
        <fullName evidence="9">DNA 5'-3' helicase</fullName>
        <ecNumber evidence="9">5.6.2.3</ecNumber>
    </recommendedName>
</protein>
<comment type="similarity">
    <text evidence="1">Belongs to the helicase family. DnaB subfamily.</text>
</comment>
<dbReference type="InterPro" id="IPR016136">
    <property type="entry name" value="DNA_helicase_N/primase_C"/>
</dbReference>
<dbReference type="InterPro" id="IPR027417">
    <property type="entry name" value="P-loop_NTPase"/>
</dbReference>
<evidence type="ECO:0000256" key="8">
    <source>
        <dbReference type="ARBA" id="ARBA00023235"/>
    </source>
</evidence>
<evidence type="ECO:0000313" key="12">
    <source>
        <dbReference type="EMBL" id="MCU6700633.1"/>
    </source>
</evidence>
<organism evidence="12 13">
    <name type="scientific">Dorea ammoniilytica</name>
    <dbReference type="NCBI Taxonomy" id="2981788"/>
    <lineage>
        <taxon>Bacteria</taxon>
        <taxon>Bacillati</taxon>
        <taxon>Bacillota</taxon>
        <taxon>Clostridia</taxon>
        <taxon>Lachnospirales</taxon>
        <taxon>Lachnospiraceae</taxon>
        <taxon>Dorea</taxon>
    </lineage>
</organism>
<keyword evidence="13" id="KW-1185">Reference proteome</keyword>
<dbReference type="PROSITE" id="PS51199">
    <property type="entry name" value="SF4_HELICASE"/>
    <property type="match status" value="1"/>
</dbReference>
<dbReference type="InterPro" id="IPR036185">
    <property type="entry name" value="DNA_heli_DnaB-like_N_sf"/>
</dbReference>
<dbReference type="Pfam" id="PF00772">
    <property type="entry name" value="DnaB"/>
    <property type="match status" value="1"/>
</dbReference>
<dbReference type="PANTHER" id="PTHR30153:SF2">
    <property type="entry name" value="REPLICATIVE DNA HELICASE"/>
    <property type="match status" value="1"/>
</dbReference>
<dbReference type="PANTHER" id="PTHR30153">
    <property type="entry name" value="REPLICATIVE DNA HELICASE DNAB"/>
    <property type="match status" value="1"/>
</dbReference>
<keyword evidence="4" id="KW-0378">Hydrolase</keyword>
<dbReference type="SUPFAM" id="SSF52540">
    <property type="entry name" value="P-loop containing nucleoside triphosphate hydrolases"/>
    <property type="match status" value="1"/>
</dbReference>
<evidence type="ECO:0000256" key="7">
    <source>
        <dbReference type="ARBA" id="ARBA00023125"/>
    </source>
</evidence>
<dbReference type="InterPro" id="IPR007693">
    <property type="entry name" value="DNA_helicase_DnaB-like_N"/>
</dbReference>
<evidence type="ECO:0000259" key="11">
    <source>
        <dbReference type="PROSITE" id="PS51199"/>
    </source>
</evidence>
<evidence type="ECO:0000256" key="5">
    <source>
        <dbReference type="ARBA" id="ARBA00022806"/>
    </source>
</evidence>
<accession>A0ABT2S847</accession>
<dbReference type="EC" id="5.6.2.3" evidence="9"/>
<evidence type="ECO:0000256" key="1">
    <source>
        <dbReference type="ARBA" id="ARBA00008428"/>
    </source>
</evidence>
<keyword evidence="2" id="KW-0235">DNA replication</keyword>
<proteinExistence type="inferred from homology"/>
<gene>
    <name evidence="12" type="ORF">OCV65_10375</name>
</gene>
<feature type="domain" description="SF4 helicase" evidence="11">
    <location>
        <begin position="157"/>
        <end position="409"/>
    </location>
</feature>
<keyword evidence="3" id="KW-0547">Nucleotide-binding</keyword>
<dbReference type="Gene3D" id="1.10.860.10">
    <property type="entry name" value="DNAb Helicase, Chain A"/>
    <property type="match status" value="1"/>
</dbReference>
<evidence type="ECO:0000256" key="10">
    <source>
        <dbReference type="ARBA" id="ARBA00048954"/>
    </source>
</evidence>
<comment type="caution">
    <text evidence="12">The sequence shown here is derived from an EMBL/GenBank/DDBJ whole genome shotgun (WGS) entry which is preliminary data.</text>
</comment>
<evidence type="ECO:0000256" key="3">
    <source>
        <dbReference type="ARBA" id="ARBA00022741"/>
    </source>
</evidence>
<keyword evidence="7" id="KW-0238">DNA-binding</keyword>
<evidence type="ECO:0000313" key="13">
    <source>
        <dbReference type="Proteomes" id="UP001207605"/>
    </source>
</evidence>
<dbReference type="Gene3D" id="3.40.50.300">
    <property type="entry name" value="P-loop containing nucleotide triphosphate hydrolases"/>
    <property type="match status" value="1"/>
</dbReference>